<dbReference type="AlphaFoldDB" id="A0A7Y9YEL2"/>
<evidence type="ECO:0000313" key="14">
    <source>
        <dbReference type="Proteomes" id="UP000537326"/>
    </source>
</evidence>
<dbReference type="FunFam" id="1.20.58.340:FF:000004">
    <property type="entry name" value="Magnesium transport protein CorA"/>
    <property type="match status" value="1"/>
</dbReference>
<dbReference type="EMBL" id="JACBZI010000001">
    <property type="protein sequence ID" value="NYI10229.1"/>
    <property type="molecule type" value="Genomic_DNA"/>
</dbReference>
<keyword evidence="8 12" id="KW-0406">Ion transport</keyword>
<keyword evidence="4 12" id="KW-1003">Cell membrane</keyword>
<keyword evidence="14" id="KW-1185">Reference proteome</keyword>
<dbReference type="GO" id="GO:0015095">
    <property type="term" value="F:magnesium ion transmembrane transporter activity"/>
    <property type="evidence" value="ECO:0007669"/>
    <property type="project" value="UniProtKB-UniRule"/>
</dbReference>
<dbReference type="PANTHER" id="PTHR46494:SF1">
    <property type="entry name" value="CORA FAMILY METAL ION TRANSPORTER (EUROFUNG)"/>
    <property type="match status" value="1"/>
</dbReference>
<evidence type="ECO:0000256" key="4">
    <source>
        <dbReference type="ARBA" id="ARBA00022475"/>
    </source>
</evidence>
<reference evidence="13 14" key="1">
    <citation type="submission" date="2020-07" db="EMBL/GenBank/DDBJ databases">
        <title>Sequencing the genomes of 1000 actinobacteria strains.</title>
        <authorList>
            <person name="Klenk H.-P."/>
        </authorList>
    </citation>
    <scope>NUCLEOTIDE SEQUENCE [LARGE SCALE GENOMIC DNA]</scope>
    <source>
        <strain evidence="13 14">DSM 18248</strain>
    </source>
</reference>
<evidence type="ECO:0000256" key="3">
    <source>
        <dbReference type="ARBA" id="ARBA00022448"/>
    </source>
</evidence>
<dbReference type="CDD" id="cd12830">
    <property type="entry name" value="MtCorA-like"/>
    <property type="match status" value="1"/>
</dbReference>
<dbReference type="RefSeq" id="WP_179531099.1">
    <property type="nucleotide sequence ID" value="NZ_BAAAPP010000003.1"/>
</dbReference>
<comment type="function">
    <text evidence="11">Mediates influx of magnesium ions. Alternates between open and closed states. Activated by low cytoplasmic Mg(2+) levels. Inactive when cytoplasmic Mg(2+) levels are high.</text>
</comment>
<dbReference type="InterPro" id="IPR002523">
    <property type="entry name" value="MgTranspt_CorA/ZnTranspt_ZntB"/>
</dbReference>
<comment type="subcellular location">
    <subcellularLocation>
        <location evidence="1">Cell membrane</location>
        <topology evidence="1">Multi-pass membrane protein</topology>
    </subcellularLocation>
    <subcellularLocation>
        <location evidence="12">Membrane</location>
        <topology evidence="12">Multi-pass membrane protein</topology>
    </subcellularLocation>
</comment>
<evidence type="ECO:0000256" key="5">
    <source>
        <dbReference type="ARBA" id="ARBA00022692"/>
    </source>
</evidence>
<proteinExistence type="inferred from homology"/>
<keyword evidence="7 12" id="KW-1133">Transmembrane helix</keyword>
<feature type="transmembrane region" description="Helical" evidence="12">
    <location>
        <begin position="300"/>
        <end position="320"/>
    </location>
</feature>
<dbReference type="GO" id="GO:0000287">
    <property type="term" value="F:magnesium ion binding"/>
    <property type="evidence" value="ECO:0007669"/>
    <property type="project" value="TreeGrafter"/>
</dbReference>
<evidence type="ECO:0000256" key="8">
    <source>
        <dbReference type="ARBA" id="ARBA00023065"/>
    </source>
</evidence>
<dbReference type="SUPFAM" id="SSF144083">
    <property type="entry name" value="Magnesium transport protein CorA, transmembrane region"/>
    <property type="match status" value="1"/>
</dbReference>
<keyword evidence="9 12" id="KW-0472">Membrane</keyword>
<dbReference type="SUPFAM" id="SSF143865">
    <property type="entry name" value="CorA soluble domain-like"/>
    <property type="match status" value="1"/>
</dbReference>
<dbReference type="Pfam" id="PF01544">
    <property type="entry name" value="CorA"/>
    <property type="match status" value="1"/>
</dbReference>
<dbReference type="Gene3D" id="1.20.58.340">
    <property type="entry name" value="Magnesium transport protein CorA, transmembrane region"/>
    <property type="match status" value="2"/>
</dbReference>
<name>A0A7Y9YEL2_9ACTN</name>
<keyword evidence="6 12" id="KW-0460">Magnesium</keyword>
<dbReference type="GO" id="GO:0050897">
    <property type="term" value="F:cobalt ion binding"/>
    <property type="evidence" value="ECO:0007669"/>
    <property type="project" value="TreeGrafter"/>
</dbReference>
<protein>
    <recommendedName>
        <fullName evidence="12">Magnesium transport protein CorA</fullName>
    </recommendedName>
</protein>
<dbReference type="InterPro" id="IPR045861">
    <property type="entry name" value="CorA_cytoplasmic_dom"/>
</dbReference>
<evidence type="ECO:0000256" key="9">
    <source>
        <dbReference type="ARBA" id="ARBA00023136"/>
    </source>
</evidence>
<evidence type="ECO:0000256" key="6">
    <source>
        <dbReference type="ARBA" id="ARBA00022842"/>
    </source>
</evidence>
<evidence type="ECO:0000256" key="12">
    <source>
        <dbReference type="RuleBase" id="RU362010"/>
    </source>
</evidence>
<dbReference type="Proteomes" id="UP000537326">
    <property type="component" value="Unassembled WGS sequence"/>
</dbReference>
<dbReference type="Gene3D" id="3.30.460.20">
    <property type="entry name" value="CorA soluble domain-like"/>
    <property type="match status" value="1"/>
</dbReference>
<comment type="caution">
    <text evidence="13">The sequence shown here is derived from an EMBL/GenBank/DDBJ whole genome shotgun (WGS) entry which is preliminary data.</text>
</comment>
<comment type="catalytic activity">
    <reaction evidence="10">
        <text>Mg(2+)(in) = Mg(2+)(out)</text>
        <dbReference type="Rhea" id="RHEA:29827"/>
        <dbReference type="ChEBI" id="CHEBI:18420"/>
    </reaction>
</comment>
<gene>
    <name evidence="12" type="primary">corA</name>
    <name evidence="13" type="ORF">BKA05_001744</name>
</gene>
<feature type="transmembrane region" description="Helical" evidence="12">
    <location>
        <begin position="269"/>
        <end position="288"/>
    </location>
</feature>
<keyword evidence="3 12" id="KW-0813">Transport</keyword>
<evidence type="ECO:0000256" key="1">
    <source>
        <dbReference type="ARBA" id="ARBA00004651"/>
    </source>
</evidence>
<evidence type="ECO:0000256" key="11">
    <source>
        <dbReference type="ARBA" id="ARBA00045497"/>
    </source>
</evidence>
<evidence type="ECO:0000256" key="7">
    <source>
        <dbReference type="ARBA" id="ARBA00022989"/>
    </source>
</evidence>
<dbReference type="InterPro" id="IPR004488">
    <property type="entry name" value="Mg/Co-transport_prot_CorA"/>
</dbReference>
<dbReference type="InterPro" id="IPR045863">
    <property type="entry name" value="CorA_TM1_TM2"/>
</dbReference>
<organism evidence="13 14">
    <name type="scientific">Nocardioides marinus</name>
    <dbReference type="NCBI Taxonomy" id="374514"/>
    <lineage>
        <taxon>Bacteria</taxon>
        <taxon>Bacillati</taxon>
        <taxon>Actinomycetota</taxon>
        <taxon>Actinomycetes</taxon>
        <taxon>Propionibacteriales</taxon>
        <taxon>Nocardioidaceae</taxon>
        <taxon>Nocardioides</taxon>
    </lineage>
</organism>
<keyword evidence="5 12" id="KW-0812">Transmembrane</keyword>
<dbReference type="GO" id="GO:0015087">
    <property type="term" value="F:cobalt ion transmembrane transporter activity"/>
    <property type="evidence" value="ECO:0007669"/>
    <property type="project" value="UniProtKB-UniRule"/>
</dbReference>
<evidence type="ECO:0000256" key="10">
    <source>
        <dbReference type="ARBA" id="ARBA00034269"/>
    </source>
</evidence>
<evidence type="ECO:0000313" key="13">
    <source>
        <dbReference type="EMBL" id="NYI10229.1"/>
    </source>
</evidence>
<accession>A0A7Y9YEL2</accession>
<dbReference type="GO" id="GO:0005886">
    <property type="term" value="C:plasma membrane"/>
    <property type="evidence" value="ECO:0007669"/>
    <property type="project" value="UniProtKB-SubCell"/>
</dbReference>
<sequence length="326" mass="36316">MIVDSALYRHGTRVVPDGEPHDYAGLRARAAQEDGFVWVGLHEPSEQELAEVAEAFGLHDLAIEDAVKAHQRPKLERYDDNLFLVLKTLWYVDEHDAVETGEISIFWGADFVVTVRHGRGSGLTAAREGLEGDTRVLEHGPAAVVYAVCDRVVDEYVEVVDDLQVDVDEVEASVFSEERTDDSARIYALKREIAEVRRAVLPLREPMARFAAGQVREVDDAAAPFFRDVLDHLARTAEDVDTLDGLLSTAFDAHVARISMQQNDDMRKISAGAALVVVPTLIAGVYGMNFTHMPELGWTYGYPFSLLLMGGVSGLLWWFFRRSGWL</sequence>
<comment type="similarity">
    <text evidence="2 12">Belongs to the CorA metal ion transporter (MIT) (TC 1.A.35) family.</text>
</comment>
<evidence type="ECO:0000256" key="2">
    <source>
        <dbReference type="ARBA" id="ARBA00009765"/>
    </source>
</evidence>
<dbReference type="PANTHER" id="PTHR46494">
    <property type="entry name" value="CORA FAMILY METAL ION TRANSPORTER (EUROFUNG)"/>
    <property type="match status" value="1"/>
</dbReference>
<dbReference type="NCBIfam" id="TIGR00383">
    <property type="entry name" value="corA"/>
    <property type="match status" value="1"/>
</dbReference>